<accession>A0A1G5SFQ0</accession>
<evidence type="ECO:0000256" key="4">
    <source>
        <dbReference type="ARBA" id="ARBA00022691"/>
    </source>
</evidence>
<keyword evidence="3 6" id="KW-0808">Transferase</keyword>
<name>A0A1G5SFQ0_9PROT</name>
<dbReference type="Pfam" id="PF02590">
    <property type="entry name" value="SPOUT_MTase"/>
    <property type="match status" value="1"/>
</dbReference>
<dbReference type="Proteomes" id="UP000198729">
    <property type="component" value="Unassembled WGS sequence"/>
</dbReference>
<dbReference type="EC" id="2.1.1.177" evidence="6"/>
<evidence type="ECO:0000313" key="7">
    <source>
        <dbReference type="EMBL" id="SCZ85942.1"/>
    </source>
</evidence>
<keyword evidence="6" id="KW-0963">Cytoplasm</keyword>
<evidence type="ECO:0000256" key="1">
    <source>
        <dbReference type="ARBA" id="ARBA00022552"/>
    </source>
</evidence>
<dbReference type="PIRSF" id="PIRSF004505">
    <property type="entry name" value="MT_bac"/>
    <property type="match status" value="1"/>
</dbReference>
<dbReference type="STRING" id="51642.NSMM_470011"/>
<dbReference type="Gene3D" id="3.40.1280.10">
    <property type="match status" value="1"/>
</dbReference>
<organism evidence="7 8">
    <name type="scientific">Nitrosomonas mobilis</name>
    <dbReference type="NCBI Taxonomy" id="51642"/>
    <lineage>
        <taxon>Bacteria</taxon>
        <taxon>Pseudomonadati</taxon>
        <taxon>Pseudomonadota</taxon>
        <taxon>Betaproteobacteria</taxon>
        <taxon>Nitrosomonadales</taxon>
        <taxon>Nitrosomonadaceae</taxon>
        <taxon>Nitrosomonas</taxon>
    </lineage>
</organism>
<keyword evidence="1 6" id="KW-0698">rRNA processing</keyword>
<keyword evidence="8" id="KW-1185">Reference proteome</keyword>
<dbReference type="HAMAP" id="MF_00658">
    <property type="entry name" value="23SrRNA_methyltr_H"/>
    <property type="match status" value="1"/>
</dbReference>
<evidence type="ECO:0000313" key="8">
    <source>
        <dbReference type="Proteomes" id="UP000198729"/>
    </source>
</evidence>
<dbReference type="RefSeq" id="WP_090286648.1">
    <property type="nucleotide sequence ID" value="NZ_FMWO01000055.1"/>
</dbReference>
<dbReference type="OrthoDB" id="9806643at2"/>
<sequence length="155" mass="17224">MKIHILAVGNKMPAWVSEGFNEYVRRMPGETAIRLVEIKPEKRAGKDIDKLLNIESERIQTALPSGCHVVVMDEHGQQTTTLRLAQMLTGWLASGRDTAFIIGGADGLHSTIQQLAHQQLALSAMTLPHGLARVLLAEQLYRATTVNRQHPYHRA</sequence>
<dbReference type="EMBL" id="FMWO01000055">
    <property type="protein sequence ID" value="SCZ85942.1"/>
    <property type="molecule type" value="Genomic_DNA"/>
</dbReference>
<evidence type="ECO:0000256" key="6">
    <source>
        <dbReference type="HAMAP-Rule" id="MF_00658"/>
    </source>
</evidence>
<dbReference type="GO" id="GO:0005737">
    <property type="term" value="C:cytoplasm"/>
    <property type="evidence" value="ECO:0007669"/>
    <property type="project" value="UniProtKB-SubCell"/>
</dbReference>
<reference evidence="7 8" key="1">
    <citation type="submission" date="2016-10" db="EMBL/GenBank/DDBJ databases">
        <authorList>
            <person name="de Groot N.N."/>
        </authorList>
    </citation>
    <scope>NUCLEOTIDE SEQUENCE [LARGE SCALE GENOMIC DNA]</scope>
    <source>
        <strain evidence="7">1</strain>
    </source>
</reference>
<proteinExistence type="inferred from homology"/>
<keyword evidence="2 6" id="KW-0489">Methyltransferase</keyword>
<comment type="subunit">
    <text evidence="6">Homodimer.</text>
</comment>
<protein>
    <recommendedName>
        <fullName evidence="6">Ribosomal RNA large subunit methyltransferase H</fullName>
        <ecNumber evidence="6">2.1.1.177</ecNumber>
    </recommendedName>
    <alternativeName>
        <fullName evidence="6">23S rRNA (pseudouridine1915-N3)-methyltransferase</fullName>
    </alternativeName>
    <alternativeName>
        <fullName evidence="6">23S rRNA m3Psi1915 methyltransferase</fullName>
    </alternativeName>
    <alternativeName>
        <fullName evidence="6">rRNA (pseudouridine-N3-)-methyltransferase RlmH</fullName>
    </alternativeName>
</protein>
<dbReference type="CDD" id="cd18081">
    <property type="entry name" value="RlmH-like"/>
    <property type="match status" value="1"/>
</dbReference>
<dbReference type="InterPro" id="IPR003742">
    <property type="entry name" value="RlmH-like"/>
</dbReference>
<dbReference type="PANTHER" id="PTHR33603">
    <property type="entry name" value="METHYLTRANSFERASE"/>
    <property type="match status" value="1"/>
</dbReference>
<dbReference type="SUPFAM" id="SSF75217">
    <property type="entry name" value="alpha/beta knot"/>
    <property type="match status" value="1"/>
</dbReference>
<comment type="catalytic activity">
    <reaction evidence="6">
        <text>pseudouridine(1915) in 23S rRNA + S-adenosyl-L-methionine = N(3)-methylpseudouridine(1915) in 23S rRNA + S-adenosyl-L-homocysteine + H(+)</text>
        <dbReference type="Rhea" id="RHEA:42752"/>
        <dbReference type="Rhea" id="RHEA-COMP:10221"/>
        <dbReference type="Rhea" id="RHEA-COMP:10222"/>
        <dbReference type="ChEBI" id="CHEBI:15378"/>
        <dbReference type="ChEBI" id="CHEBI:57856"/>
        <dbReference type="ChEBI" id="CHEBI:59789"/>
        <dbReference type="ChEBI" id="CHEBI:65314"/>
        <dbReference type="ChEBI" id="CHEBI:74486"/>
        <dbReference type="EC" id="2.1.1.177"/>
    </reaction>
</comment>
<dbReference type="PANTHER" id="PTHR33603:SF1">
    <property type="entry name" value="RIBOSOMAL RNA LARGE SUBUNIT METHYLTRANSFERASE H"/>
    <property type="match status" value="1"/>
</dbReference>
<dbReference type="InterPro" id="IPR029028">
    <property type="entry name" value="Alpha/beta_knot_MTases"/>
</dbReference>
<evidence type="ECO:0000256" key="2">
    <source>
        <dbReference type="ARBA" id="ARBA00022603"/>
    </source>
</evidence>
<dbReference type="AlphaFoldDB" id="A0A1G5SFQ0"/>
<comment type="similarity">
    <text evidence="5 6">Belongs to the RNA methyltransferase RlmH family.</text>
</comment>
<comment type="caution">
    <text evidence="6">Lacks conserved residue(s) required for the propagation of feature annotation.</text>
</comment>
<gene>
    <name evidence="7" type="primary">ybeA</name>
    <name evidence="6" type="synonym">rlmH</name>
    <name evidence="7" type="ORF">NSMM_470011</name>
</gene>
<dbReference type="GO" id="GO:0070038">
    <property type="term" value="F:rRNA (pseudouridine-N3-)-methyltransferase activity"/>
    <property type="evidence" value="ECO:0007669"/>
    <property type="project" value="UniProtKB-UniRule"/>
</dbReference>
<dbReference type="InterPro" id="IPR029026">
    <property type="entry name" value="tRNA_m1G_MTases_N"/>
</dbReference>
<keyword evidence="4 6" id="KW-0949">S-adenosyl-L-methionine</keyword>
<evidence type="ECO:0000256" key="3">
    <source>
        <dbReference type="ARBA" id="ARBA00022679"/>
    </source>
</evidence>
<evidence type="ECO:0000256" key="5">
    <source>
        <dbReference type="ARBA" id="ARBA00038303"/>
    </source>
</evidence>
<comment type="subcellular location">
    <subcellularLocation>
        <location evidence="6">Cytoplasm</location>
    </subcellularLocation>
</comment>
<feature type="binding site" evidence="6">
    <location>
        <position position="103"/>
    </location>
    <ligand>
        <name>S-adenosyl-L-methionine</name>
        <dbReference type="ChEBI" id="CHEBI:59789"/>
    </ligand>
</feature>
<feature type="binding site" evidence="6">
    <location>
        <begin position="122"/>
        <end position="127"/>
    </location>
    <ligand>
        <name>S-adenosyl-L-methionine</name>
        <dbReference type="ChEBI" id="CHEBI:59789"/>
    </ligand>
</feature>
<comment type="function">
    <text evidence="6">Specifically methylates the pseudouridine at position 1915 (m3Psi1915) in 23S rRNA.</text>
</comment>
<dbReference type="NCBIfam" id="NF000986">
    <property type="entry name" value="PRK00103.1-4"/>
    <property type="match status" value="1"/>
</dbReference>